<dbReference type="PROSITE" id="PS51198">
    <property type="entry name" value="UVRD_HELICASE_ATP_BIND"/>
    <property type="match status" value="1"/>
</dbReference>
<keyword evidence="11" id="KW-0540">Nuclease</keyword>
<evidence type="ECO:0000256" key="5">
    <source>
        <dbReference type="ARBA" id="ARBA00023235"/>
    </source>
</evidence>
<keyword evidence="11" id="KW-0269">Exonuclease</keyword>
<protein>
    <recommendedName>
        <fullName evidence="7">DNA 3'-5' helicase</fullName>
        <ecNumber evidence="7">5.6.2.4</ecNumber>
    </recommendedName>
</protein>
<dbReference type="Pfam" id="PF13361">
    <property type="entry name" value="UvrD_C"/>
    <property type="match status" value="1"/>
</dbReference>
<feature type="domain" description="UvrD-like helicase ATP-binding" evidence="10">
    <location>
        <begin position="1"/>
        <end position="95"/>
    </location>
</feature>
<evidence type="ECO:0000256" key="8">
    <source>
        <dbReference type="ARBA" id="ARBA00048988"/>
    </source>
</evidence>
<organism evidence="11 12">
    <name type="scientific">Pseudohalocynthiibacter aestuariivivens</name>
    <dbReference type="NCBI Taxonomy" id="1591409"/>
    <lineage>
        <taxon>Bacteria</taxon>
        <taxon>Pseudomonadati</taxon>
        <taxon>Pseudomonadota</taxon>
        <taxon>Alphaproteobacteria</taxon>
        <taxon>Rhodobacterales</taxon>
        <taxon>Paracoccaceae</taxon>
        <taxon>Pseudohalocynthiibacter</taxon>
    </lineage>
</organism>
<dbReference type="EMBL" id="JBHMEA010000034">
    <property type="protein sequence ID" value="MFB9231981.1"/>
    <property type="molecule type" value="Genomic_DNA"/>
</dbReference>
<evidence type="ECO:0000256" key="9">
    <source>
        <dbReference type="PROSITE-ProRule" id="PRU00560"/>
    </source>
</evidence>
<sequence length="492" mass="55598">MDKAAAEALRDTLVQGYRWLLVDEYQDVGPEEYALISAVAGRSLDDPDLRISLFAVGDDDQNIYSFAGASVRHIRQFEQDYSAKPVFLTDNYRSAENIIFAANAVIEHAADRMKVGHDITVDQARRKEPPGGEMAALDPVVQGRVQILECPPGNDAQAMAALDELLRLSRLIPDWTWSKAAIISRDWRKLAPLRDYAEALGVPVEIANEQIPGLWRMREMQEFIGTLREDRGQLFSVADLTKKLNAIPSSRWTKLIGEGLGILAREIDGRSLPSEDIIEWLAEWAGETWGEQRGLKLLTAHRAKGLEFDDVVILDGGWERPSRNEDQDAPRRLFYVAMTRARRNLTVMSNDNHEYLPTQSQAIVSRTVKPDLASFPRPRRYFQSAEARMVDLSFAGRQGNSHPVLVATSEARIGDALTLIRDRDRWQLTDAKGRSLGRMAKSFSPPANTKFVRGEIAAILCWRKDDSDEAFYHTIRREAWEVIVPELVFEEL</sequence>
<dbReference type="GO" id="GO:0004527">
    <property type="term" value="F:exonuclease activity"/>
    <property type="evidence" value="ECO:0007669"/>
    <property type="project" value="UniProtKB-KW"/>
</dbReference>
<keyword evidence="12" id="KW-1185">Reference proteome</keyword>
<reference evidence="11 12" key="1">
    <citation type="submission" date="2024-09" db="EMBL/GenBank/DDBJ databases">
        <authorList>
            <person name="Sun Q."/>
            <person name="Mori K."/>
        </authorList>
    </citation>
    <scope>NUCLEOTIDE SEQUENCE [LARGE SCALE GENOMIC DNA]</scope>
    <source>
        <strain evidence="11 12">CECT 8726</strain>
    </source>
</reference>
<dbReference type="InterPro" id="IPR014016">
    <property type="entry name" value="UvrD-like_ATP-bd"/>
</dbReference>
<evidence type="ECO:0000259" key="10">
    <source>
        <dbReference type="PROSITE" id="PS51198"/>
    </source>
</evidence>
<dbReference type="EC" id="5.6.2.4" evidence="7"/>
<evidence type="ECO:0000256" key="4">
    <source>
        <dbReference type="ARBA" id="ARBA00022840"/>
    </source>
</evidence>
<proteinExistence type="predicted"/>
<evidence type="ECO:0000256" key="6">
    <source>
        <dbReference type="ARBA" id="ARBA00034617"/>
    </source>
</evidence>
<evidence type="ECO:0000256" key="1">
    <source>
        <dbReference type="ARBA" id="ARBA00022741"/>
    </source>
</evidence>
<gene>
    <name evidence="11" type="ORF">ACFFUT_09305</name>
</gene>
<evidence type="ECO:0000256" key="2">
    <source>
        <dbReference type="ARBA" id="ARBA00022801"/>
    </source>
</evidence>
<dbReference type="SUPFAM" id="SSF52540">
    <property type="entry name" value="P-loop containing nucleoside triphosphate hydrolases"/>
    <property type="match status" value="1"/>
</dbReference>
<keyword evidence="2 9" id="KW-0378">Hydrolase</keyword>
<dbReference type="InterPro" id="IPR014017">
    <property type="entry name" value="DNA_helicase_UvrD-like_C"/>
</dbReference>
<dbReference type="InterPro" id="IPR027417">
    <property type="entry name" value="P-loop_NTPase"/>
</dbReference>
<dbReference type="Proteomes" id="UP001589683">
    <property type="component" value="Unassembled WGS sequence"/>
</dbReference>
<dbReference type="PANTHER" id="PTHR11070">
    <property type="entry name" value="UVRD / RECB / PCRA DNA HELICASE FAMILY MEMBER"/>
    <property type="match status" value="1"/>
</dbReference>
<dbReference type="Pfam" id="PF00580">
    <property type="entry name" value="UvrD-helicase"/>
    <property type="match status" value="1"/>
</dbReference>
<comment type="catalytic activity">
    <reaction evidence="6">
        <text>Couples ATP hydrolysis with the unwinding of duplex DNA by translocating in the 3'-5' direction.</text>
        <dbReference type="EC" id="5.6.2.4"/>
    </reaction>
</comment>
<dbReference type="Gene3D" id="3.40.50.300">
    <property type="entry name" value="P-loop containing nucleotide triphosphate hydrolases"/>
    <property type="match status" value="3"/>
</dbReference>
<keyword evidence="4 9" id="KW-0067">ATP-binding</keyword>
<keyword evidence="5" id="KW-0413">Isomerase</keyword>
<keyword evidence="1 9" id="KW-0547">Nucleotide-binding</keyword>
<comment type="caution">
    <text evidence="11">The sequence shown here is derived from an EMBL/GenBank/DDBJ whole genome shotgun (WGS) entry which is preliminary data.</text>
</comment>
<keyword evidence="3 9" id="KW-0347">Helicase</keyword>
<evidence type="ECO:0000313" key="12">
    <source>
        <dbReference type="Proteomes" id="UP001589683"/>
    </source>
</evidence>
<accession>A0ABV5JEU1</accession>
<dbReference type="InterPro" id="IPR000212">
    <property type="entry name" value="DNA_helicase_UvrD/REP"/>
</dbReference>
<evidence type="ECO:0000256" key="7">
    <source>
        <dbReference type="ARBA" id="ARBA00034808"/>
    </source>
</evidence>
<comment type="catalytic activity">
    <reaction evidence="8">
        <text>ATP + H2O = ADP + phosphate + H(+)</text>
        <dbReference type="Rhea" id="RHEA:13065"/>
        <dbReference type="ChEBI" id="CHEBI:15377"/>
        <dbReference type="ChEBI" id="CHEBI:15378"/>
        <dbReference type="ChEBI" id="CHEBI:30616"/>
        <dbReference type="ChEBI" id="CHEBI:43474"/>
        <dbReference type="ChEBI" id="CHEBI:456216"/>
        <dbReference type="EC" id="5.6.2.4"/>
    </reaction>
</comment>
<comment type="caution">
    <text evidence="9">Lacks conserved residue(s) required for the propagation of feature annotation.</text>
</comment>
<evidence type="ECO:0000256" key="3">
    <source>
        <dbReference type="ARBA" id="ARBA00022806"/>
    </source>
</evidence>
<dbReference type="RefSeq" id="WP_213890728.1">
    <property type="nucleotide sequence ID" value="NZ_JAGFNU010000013.1"/>
</dbReference>
<name>A0ABV5JEU1_9RHOB</name>
<evidence type="ECO:0000313" key="11">
    <source>
        <dbReference type="EMBL" id="MFB9231981.1"/>
    </source>
</evidence>